<organism evidence="1">
    <name type="scientific">Burkholderia contaminans</name>
    <dbReference type="NCBI Taxonomy" id="488447"/>
    <lineage>
        <taxon>Bacteria</taxon>
        <taxon>Pseudomonadati</taxon>
        <taxon>Pseudomonadota</taxon>
        <taxon>Betaproteobacteria</taxon>
        <taxon>Burkholderiales</taxon>
        <taxon>Burkholderiaceae</taxon>
        <taxon>Burkholderia</taxon>
        <taxon>Burkholderia cepacia complex</taxon>
    </lineage>
</organism>
<dbReference type="Proteomes" id="UP001220209">
    <property type="component" value="Plasmid unnamed1"/>
</dbReference>
<proteinExistence type="predicted"/>
<evidence type="ECO:0000313" key="2">
    <source>
        <dbReference type="EMBL" id="WFN23315.1"/>
    </source>
</evidence>
<gene>
    <name evidence="1" type="ORF">BCCH1_79910</name>
    <name evidence="2" type="ORF">LXE91_39970</name>
</gene>
<keyword evidence="1" id="KW-0614">Plasmid</keyword>
<dbReference type="EMBL" id="AP018360">
    <property type="protein sequence ID" value="BBA45480.1"/>
    <property type="molecule type" value="Genomic_DNA"/>
</dbReference>
<reference evidence="2 3" key="3">
    <citation type="submission" date="2021-12" db="EMBL/GenBank/DDBJ databases">
        <title>Genomic and phenotypic characterization of three Burkholderia contaminans isolates recovered from different sources.</title>
        <authorList>
            <person name="Lopez De Volder A."/>
            <person name="Fan Y."/>
            <person name="Nunvar J."/>
            <person name="Herrera T."/>
            <person name="Timp W."/>
            <person name="Degrossi J."/>
        </authorList>
    </citation>
    <scope>NUCLEOTIDE SEQUENCE [LARGE SCALE GENOMIC DNA]</scope>
    <source>
        <strain evidence="2 3">LMG 23361</strain>
        <plasmid evidence="2 3">unnamed1</plasmid>
    </source>
</reference>
<dbReference type="GeneID" id="71059885"/>
<dbReference type="EMBL" id="CP090643">
    <property type="protein sequence ID" value="WFN23315.1"/>
    <property type="molecule type" value="Genomic_DNA"/>
</dbReference>
<reference evidence="1" key="1">
    <citation type="journal article" date="2016" name="Biosci. Biotechnol. Biochem.">
        <title>Bioconversion of AHX to AOH by resting cells of Burkholderia contaminans CH-1.</title>
        <authorList>
            <person name="Choi J.H."/>
            <person name="Kikuchi A."/>
            <person name="Pumkaeo P."/>
            <person name="Hirai H."/>
            <person name="Tokuyama S."/>
            <person name="Kawagishi H."/>
        </authorList>
    </citation>
    <scope>NUCLEOTIDE SEQUENCE</scope>
    <source>
        <strain evidence="1">CH-1</strain>
        <plasmid evidence="1">pBC453</plasmid>
    </source>
</reference>
<sequence>MADKNLHSLVTRVVEDAQAGILRVGPNAALSKQGLFIGGERTELRHIDNFRSFVFNTSAAVCEVLETLFPQAASMPCADGTAAPSRFAGWELYAERVLKLRGGIGDAREHGAVLLQWCLAAWCVVAVTANEIGASPEFLPINLLISQGGQALATSRQQWEDYDYWRQIGAFQALLAGKDDLGDPRPRAVVVTIPWPEALGADLGGRDRLFQSATRIASDIEVIRMAGQLKSRLAVAGHYVSFDDATAADLVDAFDRQATKEGSALLAIEMDGVTFRSQRIVPEPNTGAVDAHYDFRIITRLR</sequence>
<evidence type="ECO:0000313" key="3">
    <source>
        <dbReference type="Proteomes" id="UP001220209"/>
    </source>
</evidence>
<dbReference type="OrthoDB" id="9862491at2"/>
<reference evidence="1" key="2">
    <citation type="journal article" date="2017" name="Genome Announc.">
        <title>High-Quality Draft Genome Sequence of Burkholderia contaminans CH-1, a Gram-Negative Bacterium That Metabolizes 2-Azahypoxanthine, a Plant Growth-Regulating Compound.</title>
        <authorList>
            <person name="Choi J.-H."/>
            <person name="Sugiura H."/>
            <person name="Moriuchi R."/>
            <person name="Kawagishi H."/>
            <person name="Dohra H."/>
        </authorList>
    </citation>
    <scope>NUCLEOTIDE SEQUENCE</scope>
    <source>
        <strain evidence="1">CH-1</strain>
        <plasmid evidence="1">pBC453</plasmid>
    </source>
</reference>
<name>A0A286P6L6_9BURK</name>
<geneLocation type="plasmid" evidence="1">
    <name>pBC453</name>
</geneLocation>
<geneLocation type="plasmid" evidence="2 3">
    <name>unnamed1</name>
</geneLocation>
<protein>
    <submittedName>
        <fullName evidence="1">Uncharacterized protein</fullName>
    </submittedName>
</protein>
<evidence type="ECO:0000313" key="1">
    <source>
        <dbReference type="EMBL" id="BBA45480.1"/>
    </source>
</evidence>
<accession>A0A286P6L6</accession>
<dbReference type="AlphaFoldDB" id="A0A286P6L6"/>
<dbReference type="RefSeq" id="WP_046543783.1">
    <property type="nucleotide sequence ID" value="NZ_AP018360.1"/>
</dbReference>